<comment type="caution">
    <text evidence="1">The sequence shown here is derived from an EMBL/GenBank/DDBJ whole genome shotgun (WGS) entry which is preliminary data.</text>
</comment>
<sequence>MKKYKYTLVVAVLITIAALYRYIPHLVLAKESATTITPLSETTVDIPFCHIPDDGSPIVVPEQKK</sequence>
<name>A0A6G3ZRN7_9BACL</name>
<reference evidence="1" key="1">
    <citation type="submission" date="2020-02" db="EMBL/GenBank/DDBJ databases">
        <authorList>
            <person name="Shen X.-R."/>
            <person name="Zhang Y.-X."/>
        </authorList>
    </citation>
    <scope>NUCLEOTIDE SEQUENCE</scope>
    <source>
        <strain evidence="1">SYP-B3998</strain>
    </source>
</reference>
<protein>
    <submittedName>
        <fullName evidence="1">Uncharacterized protein</fullName>
    </submittedName>
</protein>
<organism evidence="1">
    <name type="scientific">Paenibacillus sp. SYP-B3998</name>
    <dbReference type="NCBI Taxonomy" id="2678564"/>
    <lineage>
        <taxon>Bacteria</taxon>
        <taxon>Bacillati</taxon>
        <taxon>Bacillota</taxon>
        <taxon>Bacilli</taxon>
        <taxon>Bacillales</taxon>
        <taxon>Paenibacillaceae</taxon>
        <taxon>Paenibacillus</taxon>
    </lineage>
</organism>
<dbReference type="RefSeq" id="WP_163940725.1">
    <property type="nucleotide sequence ID" value="NZ_JAAIKC010000001.1"/>
</dbReference>
<dbReference type="AlphaFoldDB" id="A0A6G3ZRN7"/>
<gene>
    <name evidence="1" type="ORF">GK047_02415</name>
</gene>
<dbReference type="EMBL" id="JAAIKC010000001">
    <property type="protein sequence ID" value="NEW04873.1"/>
    <property type="molecule type" value="Genomic_DNA"/>
</dbReference>
<proteinExistence type="predicted"/>
<evidence type="ECO:0000313" key="1">
    <source>
        <dbReference type="EMBL" id="NEW04873.1"/>
    </source>
</evidence>
<accession>A0A6G3ZRN7</accession>